<organism evidence="3 4">
    <name type="scientific">Hibiscus trionum</name>
    <name type="common">Flower of an hour</name>
    <dbReference type="NCBI Taxonomy" id="183268"/>
    <lineage>
        <taxon>Eukaryota</taxon>
        <taxon>Viridiplantae</taxon>
        <taxon>Streptophyta</taxon>
        <taxon>Embryophyta</taxon>
        <taxon>Tracheophyta</taxon>
        <taxon>Spermatophyta</taxon>
        <taxon>Magnoliopsida</taxon>
        <taxon>eudicotyledons</taxon>
        <taxon>Gunneridae</taxon>
        <taxon>Pentapetalae</taxon>
        <taxon>rosids</taxon>
        <taxon>malvids</taxon>
        <taxon>Malvales</taxon>
        <taxon>Malvaceae</taxon>
        <taxon>Malvoideae</taxon>
        <taxon>Hibiscus</taxon>
    </lineage>
</organism>
<evidence type="ECO:0000313" key="3">
    <source>
        <dbReference type="EMBL" id="GMI93448.1"/>
    </source>
</evidence>
<feature type="compositionally biased region" description="Basic and acidic residues" evidence="1">
    <location>
        <begin position="129"/>
        <end position="139"/>
    </location>
</feature>
<protein>
    <recommendedName>
        <fullName evidence="5">Protein E6</fullName>
    </recommendedName>
</protein>
<evidence type="ECO:0000313" key="4">
    <source>
        <dbReference type="Proteomes" id="UP001165190"/>
    </source>
</evidence>
<feature type="compositionally biased region" description="Low complexity" evidence="1">
    <location>
        <begin position="181"/>
        <end position="193"/>
    </location>
</feature>
<feature type="region of interest" description="Disordered" evidence="1">
    <location>
        <begin position="129"/>
        <end position="193"/>
    </location>
</feature>
<dbReference type="AlphaFoldDB" id="A0A9W7IDJ0"/>
<dbReference type="EMBL" id="BSYR01000025">
    <property type="protein sequence ID" value="GMI93448.1"/>
    <property type="molecule type" value="Genomic_DNA"/>
</dbReference>
<evidence type="ECO:0000256" key="2">
    <source>
        <dbReference type="SAM" id="SignalP"/>
    </source>
</evidence>
<dbReference type="PANTHER" id="PTHR35274">
    <property type="entry name" value="E6-LIKE PROTEIN"/>
    <property type="match status" value="1"/>
</dbReference>
<dbReference type="PANTHER" id="PTHR35274:SF2">
    <property type="entry name" value="E6-LIKE PROTEIN"/>
    <property type="match status" value="1"/>
</dbReference>
<gene>
    <name evidence="3" type="ORF">HRI_003014100</name>
</gene>
<evidence type="ECO:0008006" key="5">
    <source>
        <dbReference type="Google" id="ProtNLM"/>
    </source>
</evidence>
<keyword evidence="2" id="KW-0732">Signal</keyword>
<dbReference type="Proteomes" id="UP001165190">
    <property type="component" value="Unassembled WGS sequence"/>
</dbReference>
<feature type="compositionally biased region" description="Low complexity" evidence="1">
    <location>
        <begin position="152"/>
        <end position="161"/>
    </location>
</feature>
<reference evidence="3" key="1">
    <citation type="submission" date="2023-05" db="EMBL/GenBank/DDBJ databases">
        <title>Genome and transcriptome analyses reveal genes involved in the formation of fine ridges on petal epidermal cells in Hibiscus trionum.</title>
        <authorList>
            <person name="Koshimizu S."/>
            <person name="Masuda S."/>
            <person name="Ishii T."/>
            <person name="Shirasu K."/>
            <person name="Hoshino A."/>
            <person name="Arita M."/>
        </authorList>
    </citation>
    <scope>NUCLEOTIDE SEQUENCE</scope>
    <source>
        <strain evidence="3">Hamamatsu line</strain>
    </source>
</reference>
<feature type="signal peptide" evidence="2">
    <location>
        <begin position="1"/>
        <end position="23"/>
    </location>
</feature>
<proteinExistence type="predicted"/>
<comment type="caution">
    <text evidence="3">The sequence shown here is derived from an EMBL/GenBank/DDBJ whole genome shotgun (WGS) entry which is preliminary data.</text>
</comment>
<feature type="region of interest" description="Disordered" evidence="1">
    <location>
        <begin position="32"/>
        <end position="65"/>
    </location>
</feature>
<sequence length="327" mass="38675">MASAPKLLSLLFLFALFSIQINAREFFSKIPRENTNEKEPTVSVPNKDEQQEPRFSPETQNGYGLYGHEAETNTNTKETYEPYVTPVKFHPDEPYNMIPASENSNTNNKDSYFYSKSAEKENFGEPKFTEKEDLGEPKFTENGWSTKEKQNNNKNSYFYSKSAEKENLGERRFTEKEWNTKENNNNNKNNYYNGNNEEAVFTEKGWNTKENNNNNNNNYYNGNNEYNKNAYGESMFTEKGWSTKENNNNNNNNYYNGEKQGMSDTRFLENGKYYYDLKSENNYYPNQFENSRGFDSRNEFNENRYNNMGRYNQNQEEFGENEEEFEP</sequence>
<feature type="compositionally biased region" description="Basic and acidic residues" evidence="1">
    <location>
        <begin position="162"/>
        <end position="180"/>
    </location>
</feature>
<evidence type="ECO:0000256" key="1">
    <source>
        <dbReference type="SAM" id="MobiDB-lite"/>
    </source>
</evidence>
<name>A0A9W7IDJ0_HIBTR</name>
<keyword evidence="4" id="KW-1185">Reference proteome</keyword>
<dbReference type="InterPro" id="IPR040290">
    <property type="entry name" value="Prot_E6-like"/>
</dbReference>
<feature type="compositionally biased region" description="Basic and acidic residues" evidence="1">
    <location>
        <begin position="32"/>
        <end position="52"/>
    </location>
</feature>
<accession>A0A9W7IDJ0</accession>
<dbReference type="OrthoDB" id="1306371at2759"/>
<feature type="chain" id="PRO_5040789921" description="Protein E6" evidence="2">
    <location>
        <begin position="24"/>
        <end position="327"/>
    </location>
</feature>